<proteinExistence type="predicted"/>
<organism evidence="1 4">
    <name type="scientific">Chryseobacterium culicis</name>
    <dbReference type="NCBI Taxonomy" id="680127"/>
    <lineage>
        <taxon>Bacteria</taxon>
        <taxon>Pseudomonadati</taxon>
        <taxon>Bacteroidota</taxon>
        <taxon>Flavobacteriia</taxon>
        <taxon>Flavobacteriales</taxon>
        <taxon>Weeksellaceae</taxon>
        <taxon>Chryseobacterium group</taxon>
        <taxon>Chryseobacterium</taxon>
    </lineage>
</organism>
<protein>
    <submittedName>
        <fullName evidence="1">Uncharacterized protein</fullName>
    </submittedName>
</protein>
<gene>
    <name evidence="1" type="ORF">CQ022_11665</name>
    <name evidence="2" type="ORF">CQ033_05335</name>
</gene>
<name>A0A2S9D2C7_CHRCI</name>
<sequence>MKIKILLLLLFIVNVVKAQITEKITIPSGVVYHYADDKTNEKAKKMLTESLTNTANNDLLGKNLIIGPTLWKRFKNIESLKTIPDSLIFHIDDMEIEGKMAKKLDDSKKIWNEFKKEVSGNYQIRKANEDELKYYWSTISFDIQEPLFILQTENHDYIINFLKEKLKLFWLDEFPNKNAYNNPIDNGTYTTDGAFKKYRNGNEVYMTDKGNKETKLEKVLFLSSEPEIQANSSVEDIQAVIEKTNRIFENLFKNSKKEGKIMVQFELGKKKNDIQYAVKDDLDLEIMKEFEKQVNEEKYPNSKKNTVKFQLIYKVNSYNDTE</sequence>
<dbReference type="RefSeq" id="WP_105681553.1">
    <property type="nucleotide sequence ID" value="NZ_JBBGZD010000001.1"/>
</dbReference>
<accession>A0A2S9D2C7</accession>
<evidence type="ECO:0000313" key="1">
    <source>
        <dbReference type="EMBL" id="PRB86871.1"/>
    </source>
</evidence>
<dbReference type="OrthoDB" id="1336082at2"/>
<evidence type="ECO:0000313" key="3">
    <source>
        <dbReference type="Proteomes" id="UP000238325"/>
    </source>
</evidence>
<comment type="caution">
    <text evidence="1">The sequence shown here is derived from an EMBL/GenBank/DDBJ whole genome shotgun (WGS) entry which is preliminary data.</text>
</comment>
<evidence type="ECO:0000313" key="4">
    <source>
        <dbReference type="Proteomes" id="UP000238534"/>
    </source>
</evidence>
<keyword evidence="3" id="KW-1185">Reference proteome</keyword>
<dbReference type="EMBL" id="PCPH01000001">
    <property type="protein sequence ID" value="PRB92623.1"/>
    <property type="molecule type" value="Genomic_DNA"/>
</dbReference>
<dbReference type="EMBL" id="PCPP01000001">
    <property type="protein sequence ID" value="PRB86871.1"/>
    <property type="molecule type" value="Genomic_DNA"/>
</dbReference>
<dbReference type="AlphaFoldDB" id="A0A2S9D2C7"/>
<dbReference type="Proteomes" id="UP000238534">
    <property type="component" value="Unassembled WGS sequence"/>
</dbReference>
<reference evidence="3 4" key="1">
    <citation type="submission" date="2017-09" db="EMBL/GenBank/DDBJ databases">
        <title>Genomic, metabolic, and phenotypic characteristics of bacterial isolates from the natural microbiome of the model nematode Caenorhabditis elegans.</title>
        <authorList>
            <person name="Zimmermann J."/>
            <person name="Obeng N."/>
            <person name="Yang W."/>
            <person name="Obeng O."/>
            <person name="Kissoyan K."/>
            <person name="Pees B."/>
            <person name="Dirksen P."/>
            <person name="Hoppner M."/>
            <person name="Franke A."/>
            <person name="Rosenstiel P."/>
            <person name="Leippe M."/>
            <person name="Dierking K."/>
            <person name="Kaleta C."/>
            <person name="Schulenburg H."/>
        </authorList>
    </citation>
    <scope>NUCLEOTIDE SEQUENCE [LARGE SCALE GENOMIC DNA]</scope>
    <source>
        <strain evidence="1 4">MYb25</strain>
        <strain evidence="2 3">MYb44</strain>
    </source>
</reference>
<dbReference type="Proteomes" id="UP000238325">
    <property type="component" value="Unassembled WGS sequence"/>
</dbReference>
<evidence type="ECO:0000313" key="2">
    <source>
        <dbReference type="EMBL" id="PRB92623.1"/>
    </source>
</evidence>